<evidence type="ECO:0000313" key="1">
    <source>
        <dbReference type="EMBL" id="KKM70472.1"/>
    </source>
</evidence>
<protein>
    <submittedName>
        <fullName evidence="1">Uncharacterized protein</fullName>
    </submittedName>
</protein>
<comment type="caution">
    <text evidence="1">The sequence shown here is derived from an EMBL/GenBank/DDBJ whole genome shotgun (WGS) entry which is preliminary data.</text>
</comment>
<proteinExistence type="predicted"/>
<reference evidence="1" key="1">
    <citation type="journal article" date="2015" name="Nature">
        <title>Complex archaea that bridge the gap between prokaryotes and eukaryotes.</title>
        <authorList>
            <person name="Spang A."/>
            <person name="Saw J.H."/>
            <person name="Jorgensen S.L."/>
            <person name="Zaremba-Niedzwiedzka K."/>
            <person name="Martijn J."/>
            <person name="Lind A.E."/>
            <person name="van Eijk R."/>
            <person name="Schleper C."/>
            <person name="Guy L."/>
            <person name="Ettema T.J."/>
        </authorList>
    </citation>
    <scope>NUCLEOTIDE SEQUENCE</scope>
</reference>
<organism evidence="1">
    <name type="scientific">marine sediment metagenome</name>
    <dbReference type="NCBI Taxonomy" id="412755"/>
    <lineage>
        <taxon>unclassified sequences</taxon>
        <taxon>metagenomes</taxon>
        <taxon>ecological metagenomes</taxon>
    </lineage>
</organism>
<dbReference type="AlphaFoldDB" id="A0A0F9MMT4"/>
<sequence length="126" mass="13931">MSEGPNIWNIGDAIVIEILVVSPSTGLGLSGQKSYIEVTIQRDSDEKWWTGVQWSSTRTTLTTTEEDSTNQPGRYTYTLPGAVGNIQEDRYVAHAKVDNAPTVEGSAYEAHISREQDIKIYEAEPV</sequence>
<gene>
    <name evidence="1" type="ORF">LCGC14_1440380</name>
</gene>
<accession>A0A0F9MMT4</accession>
<name>A0A0F9MMT4_9ZZZZ</name>
<dbReference type="EMBL" id="LAZR01009812">
    <property type="protein sequence ID" value="KKM70472.1"/>
    <property type="molecule type" value="Genomic_DNA"/>
</dbReference>